<dbReference type="InterPro" id="IPR003029">
    <property type="entry name" value="S1_domain"/>
</dbReference>
<dbReference type="RefSeq" id="WP_104409322.1">
    <property type="nucleotide sequence ID" value="NZ_PTIS01000003.1"/>
</dbReference>
<dbReference type="SUPFAM" id="SSF50249">
    <property type="entry name" value="Nucleic acid-binding proteins"/>
    <property type="match status" value="1"/>
</dbReference>
<dbReference type="AlphaFoldDB" id="A0A2S6FZ82"/>
<dbReference type="PANTHER" id="PTHR37296:SF1">
    <property type="entry name" value="CONSERVED VIRULENCE FACTOR B"/>
    <property type="match status" value="1"/>
</dbReference>
<dbReference type="GO" id="GO:0003676">
    <property type="term" value="F:nucleic acid binding"/>
    <property type="evidence" value="ECO:0007669"/>
    <property type="project" value="InterPro"/>
</dbReference>
<feature type="domain" description="S1 motif" evidence="2">
    <location>
        <begin position="73"/>
        <end position="134"/>
    </location>
</feature>
<dbReference type="Gene3D" id="2.40.50.140">
    <property type="entry name" value="Nucleic acid-binding proteins"/>
    <property type="match status" value="2"/>
</dbReference>
<dbReference type="Pfam" id="PF13509">
    <property type="entry name" value="S1_2"/>
    <property type="match status" value="1"/>
</dbReference>
<dbReference type="InterPro" id="IPR040764">
    <property type="entry name" value="CvfB_WH"/>
</dbReference>
<dbReference type="InterPro" id="IPR012340">
    <property type="entry name" value="NA-bd_OB-fold"/>
</dbReference>
<gene>
    <name evidence="3" type="ORF">BD821_10311</name>
</gene>
<dbReference type="Proteomes" id="UP000239863">
    <property type="component" value="Unassembled WGS sequence"/>
</dbReference>
<dbReference type="Pfam" id="PF17783">
    <property type="entry name" value="WHD_CvfB"/>
    <property type="match status" value="1"/>
</dbReference>
<name>A0A2S6FZ82_9CLOT</name>
<dbReference type="EMBL" id="PTIS01000003">
    <property type="protein sequence ID" value="PPK48891.1"/>
    <property type="molecule type" value="Genomic_DNA"/>
</dbReference>
<comment type="similarity">
    <text evidence="1">Belongs to the CvfB family.</text>
</comment>
<accession>A0A2S6FZ82</accession>
<feature type="domain" description="S1 motif" evidence="2">
    <location>
        <begin position="3"/>
        <end position="68"/>
    </location>
</feature>
<proteinExistence type="inferred from homology"/>
<evidence type="ECO:0000313" key="4">
    <source>
        <dbReference type="Proteomes" id="UP000239863"/>
    </source>
</evidence>
<reference evidence="3 4" key="1">
    <citation type="submission" date="2018-02" db="EMBL/GenBank/DDBJ databases">
        <title>Genomic Encyclopedia of Archaeal and Bacterial Type Strains, Phase II (KMG-II): from individual species to whole genera.</title>
        <authorList>
            <person name="Goeker M."/>
        </authorList>
    </citation>
    <scope>NUCLEOTIDE SEQUENCE [LARGE SCALE GENOMIC DNA]</scope>
    <source>
        <strain evidence="3 4">DSM 15099</strain>
    </source>
</reference>
<protein>
    <recommendedName>
        <fullName evidence="2">S1 motif domain-containing protein</fullName>
    </recommendedName>
</protein>
<evidence type="ECO:0000313" key="3">
    <source>
        <dbReference type="EMBL" id="PPK48891.1"/>
    </source>
</evidence>
<organism evidence="3 4">
    <name type="scientific">Clostridium algidicarnis DSM 15099</name>
    <dbReference type="NCBI Taxonomy" id="1121295"/>
    <lineage>
        <taxon>Bacteria</taxon>
        <taxon>Bacillati</taxon>
        <taxon>Bacillota</taxon>
        <taxon>Clostridia</taxon>
        <taxon>Eubacteriales</taxon>
        <taxon>Clostridiaceae</taxon>
        <taxon>Clostridium</taxon>
    </lineage>
</organism>
<dbReference type="OrthoDB" id="9801597at2"/>
<dbReference type="STRING" id="37659.GCA_000703125_01947"/>
<dbReference type="InterPro" id="IPR039566">
    <property type="entry name" value="CvfB_S1_st"/>
</dbReference>
<dbReference type="Gene3D" id="1.10.10.10">
    <property type="entry name" value="Winged helix-like DNA-binding domain superfamily/Winged helix DNA-binding domain"/>
    <property type="match status" value="1"/>
</dbReference>
<sequence length="279" mass="31484">MIKIGEFNQLKVSRNTNFGFYLDAGTGDTSEDILLPNKSALGLKLVSGDEVDAFIYRDSDDRIIATLKKPLAKVGDLAYLKVVSTTTIGSFVDFGLEKDIFVPLKEKLYPLQNGSYYLFYIYLDKTGRIAATTNVERYLSTESTYKVGDNVKATVYGFQTNNSAMVAVDNLYNGVILRNEYFTELNHGQILDLTVIKIYEDQKLGLTPRKIAKLEVDELQQTILEYLKNHDGFMIFNDKTPSEKIYKEFNVSKNHFKNALGGLMKKSLITQDINGTTLK</sequence>
<dbReference type="SMART" id="SM00316">
    <property type="entry name" value="S1"/>
    <property type="match status" value="3"/>
</dbReference>
<feature type="domain" description="S1 motif" evidence="2">
    <location>
        <begin position="146"/>
        <end position="209"/>
    </location>
</feature>
<evidence type="ECO:0000259" key="2">
    <source>
        <dbReference type="SMART" id="SM00316"/>
    </source>
</evidence>
<dbReference type="PANTHER" id="PTHR37296">
    <property type="entry name" value="CONSERVED VIRULENCE FACTOR B"/>
    <property type="match status" value="1"/>
</dbReference>
<dbReference type="InterPro" id="IPR014464">
    <property type="entry name" value="CvfB_fam"/>
</dbReference>
<dbReference type="PIRSF" id="PIRSF012524">
    <property type="entry name" value="YitL_S1"/>
    <property type="match status" value="1"/>
</dbReference>
<dbReference type="InterPro" id="IPR036388">
    <property type="entry name" value="WH-like_DNA-bd_sf"/>
</dbReference>
<comment type="caution">
    <text evidence="3">The sequence shown here is derived from an EMBL/GenBank/DDBJ whole genome shotgun (WGS) entry which is preliminary data.</text>
</comment>
<evidence type="ECO:0000256" key="1">
    <source>
        <dbReference type="PIRNR" id="PIRNR012524"/>
    </source>
</evidence>